<organism evidence="1">
    <name type="scientific">marine metagenome</name>
    <dbReference type="NCBI Taxonomy" id="408172"/>
    <lineage>
        <taxon>unclassified sequences</taxon>
        <taxon>metagenomes</taxon>
        <taxon>ecological metagenomes</taxon>
    </lineage>
</organism>
<dbReference type="AlphaFoldDB" id="A0A382WDA7"/>
<name>A0A382WDA7_9ZZZZ</name>
<feature type="non-terminal residue" evidence="1">
    <location>
        <position position="1"/>
    </location>
</feature>
<protein>
    <submittedName>
        <fullName evidence="1">Uncharacterized protein</fullName>
    </submittedName>
</protein>
<sequence length="72" mass="8626">LYFEFKVQGITLKIYGKRFNLYENQRPGNYLPEDFFNADRSKERSLRTLVANQRLDPDNETEKNRQTLVRGL</sequence>
<accession>A0A382WDA7</accession>
<reference evidence="1" key="1">
    <citation type="submission" date="2018-05" db="EMBL/GenBank/DDBJ databases">
        <authorList>
            <person name="Lanie J.A."/>
            <person name="Ng W.-L."/>
            <person name="Kazmierczak K.M."/>
            <person name="Andrzejewski T.M."/>
            <person name="Davidsen T.M."/>
            <person name="Wayne K.J."/>
            <person name="Tettelin H."/>
            <person name="Glass J.I."/>
            <person name="Rusch D."/>
            <person name="Podicherti R."/>
            <person name="Tsui H.-C.T."/>
            <person name="Winkler M.E."/>
        </authorList>
    </citation>
    <scope>NUCLEOTIDE SEQUENCE</scope>
</reference>
<gene>
    <name evidence="1" type="ORF">METZ01_LOCUS409661</name>
</gene>
<dbReference type="EMBL" id="UINC01158979">
    <property type="protein sequence ID" value="SVD56807.1"/>
    <property type="molecule type" value="Genomic_DNA"/>
</dbReference>
<evidence type="ECO:0000313" key="1">
    <source>
        <dbReference type="EMBL" id="SVD56807.1"/>
    </source>
</evidence>
<proteinExistence type="predicted"/>